<feature type="compositionally biased region" description="Basic and acidic residues" evidence="7">
    <location>
        <begin position="1017"/>
        <end position="1026"/>
    </location>
</feature>
<keyword evidence="5 8" id="KW-1133">Transmembrane helix</keyword>
<feature type="domain" description="Mechanosensitive ion channel MscS C-terminal" evidence="10">
    <location>
        <begin position="911"/>
        <end position="994"/>
    </location>
</feature>
<feature type="compositionally biased region" description="Polar residues" evidence="7">
    <location>
        <begin position="372"/>
        <end position="383"/>
    </location>
</feature>
<feature type="compositionally biased region" description="Low complexity" evidence="7">
    <location>
        <begin position="73"/>
        <end position="94"/>
    </location>
</feature>
<dbReference type="Gene3D" id="2.30.30.60">
    <property type="match status" value="1"/>
</dbReference>
<keyword evidence="13" id="KW-1185">Reference proteome</keyword>
<feature type="transmembrane region" description="Helical" evidence="8">
    <location>
        <begin position="704"/>
        <end position="723"/>
    </location>
</feature>
<comment type="subcellular location">
    <subcellularLocation>
        <location evidence="1">Cell membrane</location>
        <topology evidence="1">Multi-pass membrane protein</topology>
    </subcellularLocation>
</comment>
<evidence type="ECO:0000256" key="7">
    <source>
        <dbReference type="SAM" id="MobiDB-lite"/>
    </source>
</evidence>
<evidence type="ECO:0000259" key="9">
    <source>
        <dbReference type="Pfam" id="PF00924"/>
    </source>
</evidence>
<dbReference type="InterPro" id="IPR011014">
    <property type="entry name" value="MscS_channel_TM-2"/>
</dbReference>
<dbReference type="Pfam" id="PF00924">
    <property type="entry name" value="MS_channel_2nd"/>
    <property type="match status" value="1"/>
</dbReference>
<dbReference type="KEGG" id="swf:E3E12_03005"/>
<proteinExistence type="inferred from homology"/>
<feature type="transmembrane region" description="Helical" evidence="8">
    <location>
        <begin position="617"/>
        <end position="637"/>
    </location>
</feature>
<feature type="transmembrane region" description="Helical" evidence="8">
    <location>
        <begin position="743"/>
        <end position="763"/>
    </location>
</feature>
<dbReference type="Gene3D" id="3.30.70.100">
    <property type="match status" value="1"/>
</dbReference>
<dbReference type="EMBL" id="CP038231">
    <property type="protein sequence ID" value="QDH13340.1"/>
    <property type="molecule type" value="Genomic_DNA"/>
</dbReference>
<evidence type="ECO:0000259" key="10">
    <source>
        <dbReference type="Pfam" id="PF21082"/>
    </source>
</evidence>
<reference evidence="12 13" key="1">
    <citation type="submission" date="2019-03" db="EMBL/GenBank/DDBJ databases">
        <title>The complete genome sequence of Swingsia_sp. F3b2 LMG30590(T).</title>
        <authorList>
            <person name="Chua K.-O."/>
            <person name="Chan K.-G."/>
            <person name="See-Too W.-S."/>
        </authorList>
    </citation>
    <scope>NUCLEOTIDE SEQUENCE [LARGE SCALE GENOMIC DNA]</scope>
    <source>
        <strain evidence="12 13">F3b2</strain>
    </source>
</reference>
<evidence type="ECO:0000313" key="13">
    <source>
        <dbReference type="Proteomes" id="UP000318709"/>
    </source>
</evidence>
<dbReference type="OrthoDB" id="9814206at2"/>
<dbReference type="PANTHER" id="PTHR30460">
    <property type="entry name" value="MODERATE CONDUCTANCE MECHANOSENSITIVE CHANNEL YBIO"/>
    <property type="match status" value="1"/>
</dbReference>
<dbReference type="SUPFAM" id="SSF82861">
    <property type="entry name" value="Mechanosensitive channel protein MscS (YggB), transmembrane region"/>
    <property type="match status" value="1"/>
</dbReference>
<dbReference type="InterPro" id="IPR010920">
    <property type="entry name" value="LSM_dom_sf"/>
</dbReference>
<evidence type="ECO:0000256" key="6">
    <source>
        <dbReference type="ARBA" id="ARBA00023136"/>
    </source>
</evidence>
<dbReference type="InterPro" id="IPR011066">
    <property type="entry name" value="MscS_channel_C_sf"/>
</dbReference>
<feature type="transmembrane region" description="Helical" evidence="8">
    <location>
        <begin position="576"/>
        <end position="597"/>
    </location>
</feature>
<evidence type="ECO:0000256" key="2">
    <source>
        <dbReference type="ARBA" id="ARBA00008017"/>
    </source>
</evidence>
<dbReference type="GO" id="GO:0008381">
    <property type="term" value="F:mechanosensitive monoatomic ion channel activity"/>
    <property type="evidence" value="ECO:0007669"/>
    <property type="project" value="InterPro"/>
</dbReference>
<evidence type="ECO:0000256" key="8">
    <source>
        <dbReference type="SAM" id="Phobius"/>
    </source>
</evidence>
<feature type="region of interest" description="Disordered" evidence="7">
    <location>
        <begin position="52"/>
        <end position="94"/>
    </location>
</feature>
<feature type="compositionally biased region" description="Basic and acidic residues" evidence="7">
    <location>
        <begin position="232"/>
        <end position="247"/>
    </location>
</feature>
<feature type="transmembrane region" description="Helical" evidence="8">
    <location>
        <begin position="649"/>
        <end position="670"/>
    </location>
</feature>
<dbReference type="InterPro" id="IPR045276">
    <property type="entry name" value="YbiO_bact"/>
</dbReference>
<dbReference type="Gene3D" id="1.10.287.1260">
    <property type="match status" value="1"/>
</dbReference>
<name>A0A4Y6U8M3_9PROT</name>
<comment type="similarity">
    <text evidence="2">Belongs to the MscS (TC 1.A.23) family.</text>
</comment>
<dbReference type="InterPro" id="IPR049278">
    <property type="entry name" value="MS_channel_C"/>
</dbReference>
<feature type="region of interest" description="Disordered" evidence="7">
    <location>
        <begin position="1017"/>
        <end position="1051"/>
    </location>
</feature>
<dbReference type="InterPro" id="IPR023408">
    <property type="entry name" value="MscS_beta-dom_sf"/>
</dbReference>
<keyword evidence="6 8" id="KW-0472">Membrane</keyword>
<feature type="region of interest" description="Disordered" evidence="7">
    <location>
        <begin position="372"/>
        <end position="419"/>
    </location>
</feature>
<feature type="region of interest" description="Disordered" evidence="7">
    <location>
        <begin position="231"/>
        <end position="255"/>
    </location>
</feature>
<accession>A0A4Y6U8M3</accession>
<keyword evidence="3" id="KW-1003">Cell membrane</keyword>
<feature type="compositionally biased region" description="Low complexity" evidence="7">
    <location>
        <begin position="390"/>
        <end position="419"/>
    </location>
</feature>
<feature type="domain" description="Mechanosensitive ion channel MscS" evidence="9">
    <location>
        <begin position="837"/>
        <end position="901"/>
    </location>
</feature>
<dbReference type="PANTHER" id="PTHR30460:SF0">
    <property type="entry name" value="MODERATE CONDUCTANCE MECHANOSENSITIVE CHANNEL YBIO"/>
    <property type="match status" value="1"/>
</dbReference>
<dbReference type="AlphaFoldDB" id="A0A4Y6U8M3"/>
<keyword evidence="4 8" id="KW-0812">Transmembrane</keyword>
<feature type="transmembrane region" description="Helical" evidence="8">
    <location>
        <begin position="550"/>
        <end position="570"/>
    </location>
</feature>
<feature type="region of interest" description="Disordered" evidence="7">
    <location>
        <begin position="274"/>
        <end position="343"/>
    </location>
</feature>
<dbReference type="InterPro" id="IPR049142">
    <property type="entry name" value="MS_channel_1st"/>
</dbReference>
<dbReference type="Proteomes" id="UP000318709">
    <property type="component" value="Chromosome"/>
</dbReference>
<evidence type="ECO:0000259" key="11">
    <source>
        <dbReference type="Pfam" id="PF21088"/>
    </source>
</evidence>
<evidence type="ECO:0000256" key="1">
    <source>
        <dbReference type="ARBA" id="ARBA00004651"/>
    </source>
</evidence>
<evidence type="ECO:0000256" key="5">
    <source>
        <dbReference type="ARBA" id="ARBA00022989"/>
    </source>
</evidence>
<feature type="transmembrane region" description="Helical" evidence="8">
    <location>
        <begin position="791"/>
        <end position="810"/>
    </location>
</feature>
<feature type="compositionally biased region" description="Polar residues" evidence="7">
    <location>
        <begin position="54"/>
        <end position="68"/>
    </location>
</feature>
<dbReference type="RefSeq" id="WP_141443001.1">
    <property type="nucleotide sequence ID" value="NZ_CP038231.1"/>
</dbReference>
<evidence type="ECO:0000256" key="3">
    <source>
        <dbReference type="ARBA" id="ARBA00022475"/>
    </source>
</evidence>
<feature type="compositionally biased region" description="Low complexity" evidence="7">
    <location>
        <begin position="303"/>
        <end position="322"/>
    </location>
</feature>
<feature type="domain" description="Mechanosensitive ion channel transmembrane helices 2/3" evidence="11">
    <location>
        <begin position="795"/>
        <end position="835"/>
    </location>
</feature>
<dbReference type="SUPFAM" id="SSF82689">
    <property type="entry name" value="Mechanosensitive channel protein MscS (YggB), C-terminal domain"/>
    <property type="match status" value="1"/>
</dbReference>
<dbReference type="Pfam" id="PF21088">
    <property type="entry name" value="MS_channel_1st"/>
    <property type="match status" value="1"/>
</dbReference>
<organism evidence="12 13">
    <name type="scientific">Formicincola oecophyllae</name>
    <dbReference type="NCBI Taxonomy" id="2558361"/>
    <lineage>
        <taxon>Bacteria</taxon>
        <taxon>Pseudomonadati</taxon>
        <taxon>Pseudomonadota</taxon>
        <taxon>Alphaproteobacteria</taxon>
        <taxon>Acetobacterales</taxon>
        <taxon>Acetobacteraceae</taxon>
        <taxon>Formicincola</taxon>
    </lineage>
</organism>
<dbReference type="InterPro" id="IPR006685">
    <property type="entry name" value="MscS_channel_2nd"/>
</dbReference>
<feature type="transmembrane region" description="Helical" evidence="8">
    <location>
        <begin position="461"/>
        <end position="486"/>
    </location>
</feature>
<dbReference type="GO" id="GO:0005886">
    <property type="term" value="C:plasma membrane"/>
    <property type="evidence" value="ECO:0007669"/>
    <property type="project" value="UniProtKB-SubCell"/>
</dbReference>
<feature type="transmembrane region" description="Helical" evidence="8">
    <location>
        <begin position="498"/>
        <end position="520"/>
    </location>
</feature>
<feature type="transmembrane region" description="Helical" evidence="8">
    <location>
        <begin position="191"/>
        <end position="213"/>
    </location>
</feature>
<protein>
    <submittedName>
        <fullName evidence="12">Mechanosensitive ion channel family protein</fullName>
    </submittedName>
</protein>
<evidence type="ECO:0000256" key="4">
    <source>
        <dbReference type="ARBA" id="ARBA00022692"/>
    </source>
</evidence>
<dbReference type="SUPFAM" id="SSF50182">
    <property type="entry name" value="Sm-like ribonucleoproteins"/>
    <property type="match status" value="1"/>
</dbReference>
<evidence type="ECO:0000313" key="12">
    <source>
        <dbReference type="EMBL" id="QDH13340.1"/>
    </source>
</evidence>
<gene>
    <name evidence="12" type="ORF">E3E12_03005</name>
</gene>
<sequence length="1051" mass="112939">MNGTPPSLKLPLPTDAPPVRLEGRMARVVQATLLALALGLFPLATTAHAGEAAPSTTVHQRHGANTAQPAPKAIAAHDASANDNAPDANKAASAALAPAQAQQLLSVLDNPGKRQELVTTLKNLAAVQKVQQTKDESGLLDQLQGHASRFGAVLERQSVVLTQGVANFSALGPWFRHLWHTPALQNEILRIVLRVLIVIVGGLGLAWGLSWLLRKPRLKIEEAALHLQQRQESAERRAHAAAKDAARQAEAAQAEAAQAQQTASVTAAVASQASSTATKDDSQAIPTAAATAGDSPGDITQEAPQSPQASQAQAQQAAQAQAHQEVATEDKATESAQAHAPQEPLLRAAVSQYNISEDEPLAPNVAQSINQSVDQTVSATSHDVASGKGQSAQTASPDSQSTASAQTAQQQAGEATTVAQNAEKQAAQAQIKASMASAAAEAQNWETALLRMVNILKRVPYGLGCLGLDLLTLMAFPLVAFLLLTFDPTPDKATIRAVWSITWMASVTFGVWVALLRLCLAPGKPWMRLIPCSDSTADFFFRWLKRLGNVASWGISTLVVLEACTVPATVEQSLTKLIVLSLHILVAFMIFGSRGLVRHACEKVARHTPHMATVMHIVARIWWVAALFFDFGLWLVWAMDIQGGYQLMLYMFFSTCVALIAMRVLSILLFTGMERLLTRLSTSVHMTAKARERLAYYTPYIQRVLNAVLVVATILVLAVAWGVPLKSLIGAHSFGAELASSALSVGIAILVGVAIWEVANILMERQIKKLENDDSTQDKVRIARLRTLQPLMRIILMVGLSIIIGLTVLSELGVNTGPLLAGASIFGVALGFGTQKLVQDFISGIFLLLENALTVGDAVTLNGTYGIVEKLSLRTVHVRGNDGSMNIFPFSSLNQTINYNRQFGRAIIIAEVAYDSNIDNVIKALFDITASMRADPEYGPLIIDDFQLWGVDSLNDSSVTVRGTLPTIPTGRWPVQRQFNKRMLKVFAERGIDFPFPTRTLDVPGLEKYFEVMEDSYEKGAPRKQIDPSAPTTGTDPSKPVNPGTAGPKLA</sequence>
<dbReference type="Pfam" id="PF21082">
    <property type="entry name" value="MS_channel_3rd"/>
    <property type="match status" value="1"/>
</dbReference>